<dbReference type="CDD" id="cd02968">
    <property type="entry name" value="SCO"/>
    <property type="match status" value="1"/>
</dbReference>
<dbReference type="Proteomes" id="UP000325161">
    <property type="component" value="Chromosome"/>
</dbReference>
<dbReference type="PANTHER" id="PTHR12151:SF25">
    <property type="entry name" value="LINALOOL DEHYDRATASE_ISOMERASE DOMAIN-CONTAINING PROTEIN"/>
    <property type="match status" value="1"/>
</dbReference>
<evidence type="ECO:0000256" key="1">
    <source>
        <dbReference type="ARBA" id="ARBA00010996"/>
    </source>
</evidence>
<protein>
    <submittedName>
        <fullName evidence="6">SCO family protein</fullName>
    </submittedName>
</protein>
<dbReference type="AlphaFoldDB" id="A0A5C0B6Q4"/>
<organism evidence="6 7">
    <name type="scientific">Pigmentiphaga aceris</name>
    <dbReference type="NCBI Taxonomy" id="1940612"/>
    <lineage>
        <taxon>Bacteria</taxon>
        <taxon>Pseudomonadati</taxon>
        <taxon>Pseudomonadota</taxon>
        <taxon>Betaproteobacteria</taxon>
        <taxon>Burkholderiales</taxon>
        <taxon>Alcaligenaceae</taxon>
        <taxon>Pigmentiphaga</taxon>
    </lineage>
</organism>
<gene>
    <name evidence="6" type="ORF">FXN63_21600</name>
</gene>
<dbReference type="EMBL" id="CP043046">
    <property type="protein sequence ID" value="QEI09483.1"/>
    <property type="molecule type" value="Genomic_DNA"/>
</dbReference>
<evidence type="ECO:0000259" key="5">
    <source>
        <dbReference type="PROSITE" id="PS51352"/>
    </source>
</evidence>
<proteinExistence type="inferred from homology"/>
<dbReference type="FunFam" id="3.40.30.10:FF:000013">
    <property type="entry name" value="Blast:Protein SCO1 homolog, mitochondrial"/>
    <property type="match status" value="1"/>
</dbReference>
<accession>A0A5C0B6Q4</accession>
<dbReference type="Pfam" id="PF02630">
    <property type="entry name" value="SCO1-SenC"/>
    <property type="match status" value="1"/>
</dbReference>
<feature type="domain" description="Thioredoxin" evidence="5">
    <location>
        <begin position="55"/>
        <end position="214"/>
    </location>
</feature>
<feature type="binding site" evidence="3">
    <location>
        <position position="93"/>
    </location>
    <ligand>
        <name>Cu cation</name>
        <dbReference type="ChEBI" id="CHEBI:23378"/>
    </ligand>
</feature>
<dbReference type="InterPro" id="IPR036249">
    <property type="entry name" value="Thioredoxin-like_sf"/>
</dbReference>
<keyword evidence="4" id="KW-1015">Disulfide bond</keyword>
<dbReference type="SUPFAM" id="SSF52833">
    <property type="entry name" value="Thioredoxin-like"/>
    <property type="match status" value="1"/>
</dbReference>
<evidence type="ECO:0000256" key="4">
    <source>
        <dbReference type="PIRSR" id="PIRSR603782-2"/>
    </source>
</evidence>
<keyword evidence="7" id="KW-1185">Reference proteome</keyword>
<dbReference type="KEGG" id="pacr:FXN63_21600"/>
<keyword evidence="2 3" id="KW-0186">Copper</keyword>
<dbReference type="Gene3D" id="3.40.30.10">
    <property type="entry name" value="Glutaredoxin"/>
    <property type="match status" value="1"/>
</dbReference>
<feature type="binding site" evidence="3">
    <location>
        <position position="97"/>
    </location>
    <ligand>
        <name>Cu cation</name>
        <dbReference type="ChEBI" id="CHEBI:23378"/>
    </ligand>
</feature>
<evidence type="ECO:0000256" key="2">
    <source>
        <dbReference type="ARBA" id="ARBA00023008"/>
    </source>
</evidence>
<keyword evidence="3" id="KW-0479">Metal-binding</keyword>
<dbReference type="GO" id="GO:0046872">
    <property type="term" value="F:metal ion binding"/>
    <property type="evidence" value="ECO:0007669"/>
    <property type="project" value="UniProtKB-KW"/>
</dbReference>
<reference evidence="6 7" key="1">
    <citation type="submission" date="2019-08" db="EMBL/GenBank/DDBJ databases">
        <title>Amphibian skin-associated Pigmentiphaga: genome sequence and occurrence across geography and hosts.</title>
        <authorList>
            <person name="Bletz M.C."/>
            <person name="Bunk B."/>
            <person name="Sproeer C."/>
            <person name="Biwer P."/>
            <person name="Reiter S."/>
            <person name="Rabemananjara F.C.E."/>
            <person name="Schulz S."/>
            <person name="Overmann J."/>
            <person name="Vences M."/>
        </authorList>
    </citation>
    <scope>NUCLEOTIDE SEQUENCE [LARGE SCALE GENOMIC DNA]</scope>
    <source>
        <strain evidence="6 7">Mada1488</strain>
    </source>
</reference>
<dbReference type="PROSITE" id="PS51352">
    <property type="entry name" value="THIOREDOXIN_2"/>
    <property type="match status" value="1"/>
</dbReference>
<dbReference type="InterPro" id="IPR013766">
    <property type="entry name" value="Thioredoxin_domain"/>
</dbReference>
<name>A0A5C0B6Q4_9BURK</name>
<feature type="disulfide bond" description="Redox-active" evidence="4">
    <location>
        <begin position="93"/>
        <end position="97"/>
    </location>
</feature>
<comment type="similarity">
    <text evidence="1">Belongs to the SCO1/2 family.</text>
</comment>
<dbReference type="OrthoDB" id="9790194at2"/>
<dbReference type="PANTHER" id="PTHR12151">
    <property type="entry name" value="ELECTRON TRANSPORT PROTIN SCO1/SENC FAMILY MEMBER"/>
    <property type="match status" value="1"/>
</dbReference>
<dbReference type="InterPro" id="IPR003782">
    <property type="entry name" value="SCO1/SenC"/>
</dbReference>
<feature type="binding site" evidence="3">
    <location>
        <position position="180"/>
    </location>
    <ligand>
        <name>Cu cation</name>
        <dbReference type="ChEBI" id="CHEBI:23378"/>
    </ligand>
</feature>
<sequence>MTPDIAPGSIASLNADSSANPARRRVLLSLAAAAALPLAACGRDGQLKNVHGIDLTDAKWSADFSLKDPDGKTRSIADFKDKLVMLFFGFTQCPDVCPTTLARAAQVKAGLGADGSKLQVLFITVDPERDTPDVLRAYTTAFDPGFLGLYGDAKQTVDTAKAFKVFFQKVPTGSSYTMEHTALTYVFDTRGQLRLALRHEQTAAECLSDIRQLV</sequence>
<evidence type="ECO:0000313" key="6">
    <source>
        <dbReference type="EMBL" id="QEI09483.1"/>
    </source>
</evidence>
<evidence type="ECO:0000313" key="7">
    <source>
        <dbReference type="Proteomes" id="UP000325161"/>
    </source>
</evidence>
<evidence type="ECO:0000256" key="3">
    <source>
        <dbReference type="PIRSR" id="PIRSR603782-1"/>
    </source>
</evidence>